<name>A0A1C2DFQ8_9HYPH</name>
<dbReference type="STRING" id="1566387.QV13_29470"/>
<dbReference type="PANTHER" id="PTHR30570">
    <property type="entry name" value="PERIPLASMIC PHOSPHATE BINDING COMPONENT OF PHOSPHATE ABC TRANSPORTER"/>
    <property type="match status" value="1"/>
</dbReference>
<gene>
    <name evidence="4" type="ORF">QV13_29470</name>
</gene>
<protein>
    <submittedName>
        <fullName evidence="4">Phosphonate ABC transporter substrate-binding protein</fullName>
    </submittedName>
</protein>
<feature type="domain" description="PBP" evidence="3">
    <location>
        <begin position="19"/>
        <end position="307"/>
    </location>
</feature>
<dbReference type="Proteomes" id="UP000094412">
    <property type="component" value="Unassembled WGS sequence"/>
</dbReference>
<keyword evidence="1 2" id="KW-0732">Signal</keyword>
<feature type="signal peptide" evidence="2">
    <location>
        <begin position="1"/>
        <end position="24"/>
    </location>
</feature>
<dbReference type="InterPro" id="IPR050811">
    <property type="entry name" value="Phosphate_ABC_transporter"/>
</dbReference>
<keyword evidence="5" id="KW-1185">Reference proteome</keyword>
<reference evidence="4 5" key="1">
    <citation type="submission" date="2016-08" db="EMBL/GenBank/DDBJ databases">
        <title>Whole genome sequence of Mesorhizobium sp. strain UASWS1009 isolated from industrial sewage.</title>
        <authorList>
            <person name="Crovadore J."/>
            <person name="Calmin G."/>
            <person name="Chablais R."/>
            <person name="Cochard B."/>
            <person name="Lefort F."/>
        </authorList>
    </citation>
    <scope>NUCLEOTIDE SEQUENCE [LARGE SCALE GENOMIC DNA]</scope>
    <source>
        <strain evidence="4 5">UASWS1009</strain>
    </source>
</reference>
<sequence length="342" mass="36365">MKKALLTASAAAFALAASAGFAAARDQVQVAGSSTVLPYAKIVAEQFGETFNKFKTPVVESGGSGAGIKEFCKGVGENTIDIANASRPIKKDEIKSCQDAGVKEIQEVKIGYDGIVFATDAKGPDWALVPADIYKALAAKIVVDGKLVDNPNTKWNQVNAKLPAWDIAAYIPGEKHGTREVFETKLLDAGCDKAALKAAGVTDEKEIGKTCIAIRKDGKAIDIDGDYTETLARIDSNKTGVGVFGLAFYENNADKLKVATVSGITPSTETIAKGEYPVSRPLFFYVKKAHLGVVPGLKEYVDFFLTDQMIGPDSPLAEYGLVSAPEAERKGQREAFDAGKTM</sequence>
<comment type="caution">
    <text evidence="4">The sequence shown here is derived from an EMBL/GenBank/DDBJ whole genome shotgun (WGS) entry which is preliminary data.</text>
</comment>
<dbReference type="AlphaFoldDB" id="A0A1C2DFQ8"/>
<dbReference type="Pfam" id="PF12849">
    <property type="entry name" value="PBP_like_2"/>
    <property type="match status" value="1"/>
</dbReference>
<dbReference type="SUPFAM" id="SSF53850">
    <property type="entry name" value="Periplasmic binding protein-like II"/>
    <property type="match status" value="1"/>
</dbReference>
<dbReference type="EMBL" id="MDEO01000036">
    <property type="protein sequence ID" value="OCX13588.1"/>
    <property type="molecule type" value="Genomic_DNA"/>
</dbReference>
<dbReference type="RefSeq" id="WP_024922713.1">
    <property type="nucleotide sequence ID" value="NZ_MDEO01000036.1"/>
</dbReference>
<evidence type="ECO:0000313" key="5">
    <source>
        <dbReference type="Proteomes" id="UP000094412"/>
    </source>
</evidence>
<dbReference type="OrthoDB" id="9790048at2"/>
<feature type="chain" id="PRO_5008659326" evidence="2">
    <location>
        <begin position="25"/>
        <end position="342"/>
    </location>
</feature>
<dbReference type="InterPro" id="IPR024370">
    <property type="entry name" value="PBP_domain"/>
</dbReference>
<dbReference type="PANTHER" id="PTHR30570:SF1">
    <property type="entry name" value="PHOSPHATE-BINDING PROTEIN PSTS"/>
    <property type="match status" value="1"/>
</dbReference>
<dbReference type="Gene3D" id="3.40.190.10">
    <property type="entry name" value="Periplasmic binding protein-like II"/>
    <property type="match status" value="2"/>
</dbReference>
<evidence type="ECO:0000256" key="2">
    <source>
        <dbReference type="SAM" id="SignalP"/>
    </source>
</evidence>
<proteinExistence type="predicted"/>
<evidence type="ECO:0000313" key="4">
    <source>
        <dbReference type="EMBL" id="OCX13588.1"/>
    </source>
</evidence>
<accession>A0A1C2DFQ8</accession>
<evidence type="ECO:0000256" key="1">
    <source>
        <dbReference type="ARBA" id="ARBA00022729"/>
    </source>
</evidence>
<organism evidence="4 5">
    <name type="scientific">Mesorhizobium hungaricum</name>
    <dbReference type="NCBI Taxonomy" id="1566387"/>
    <lineage>
        <taxon>Bacteria</taxon>
        <taxon>Pseudomonadati</taxon>
        <taxon>Pseudomonadota</taxon>
        <taxon>Alphaproteobacteria</taxon>
        <taxon>Hyphomicrobiales</taxon>
        <taxon>Phyllobacteriaceae</taxon>
        <taxon>Mesorhizobium</taxon>
    </lineage>
</organism>
<evidence type="ECO:0000259" key="3">
    <source>
        <dbReference type="Pfam" id="PF12849"/>
    </source>
</evidence>